<dbReference type="Proteomes" id="UP000663844">
    <property type="component" value="Unassembled WGS sequence"/>
</dbReference>
<comment type="caution">
    <text evidence="1">The sequence shown here is derived from an EMBL/GenBank/DDBJ whole genome shotgun (WGS) entry which is preliminary data.</text>
</comment>
<evidence type="ECO:0000313" key="1">
    <source>
        <dbReference type="EMBL" id="CAF3541668.1"/>
    </source>
</evidence>
<proteinExistence type="predicted"/>
<organism evidence="1 3">
    <name type="scientific">Adineta steineri</name>
    <dbReference type="NCBI Taxonomy" id="433720"/>
    <lineage>
        <taxon>Eukaryota</taxon>
        <taxon>Metazoa</taxon>
        <taxon>Spiralia</taxon>
        <taxon>Gnathifera</taxon>
        <taxon>Rotifera</taxon>
        <taxon>Eurotatoria</taxon>
        <taxon>Bdelloidea</taxon>
        <taxon>Adinetida</taxon>
        <taxon>Adinetidae</taxon>
        <taxon>Adineta</taxon>
    </lineage>
</organism>
<gene>
    <name evidence="1" type="ORF">KXQ929_LOCUS2195</name>
    <name evidence="2" type="ORF">OXD698_LOCUS23884</name>
</gene>
<dbReference type="AlphaFoldDB" id="A0A818JME7"/>
<evidence type="ECO:0000313" key="3">
    <source>
        <dbReference type="Proteomes" id="UP000663868"/>
    </source>
</evidence>
<protein>
    <submittedName>
        <fullName evidence="1">Uncharacterized protein</fullName>
    </submittedName>
</protein>
<name>A0A818JME7_9BILA</name>
<evidence type="ECO:0000313" key="2">
    <source>
        <dbReference type="EMBL" id="CAF3899882.1"/>
    </source>
</evidence>
<accession>A0A818JME7</accession>
<reference evidence="1" key="1">
    <citation type="submission" date="2021-02" db="EMBL/GenBank/DDBJ databases">
        <authorList>
            <person name="Nowell W R."/>
        </authorList>
    </citation>
    <scope>NUCLEOTIDE SEQUENCE</scope>
</reference>
<dbReference type="EMBL" id="CAJOBB010000064">
    <property type="protein sequence ID" value="CAF3541668.1"/>
    <property type="molecule type" value="Genomic_DNA"/>
</dbReference>
<dbReference type="EMBL" id="CAJOAZ010002152">
    <property type="protein sequence ID" value="CAF3899882.1"/>
    <property type="molecule type" value="Genomic_DNA"/>
</dbReference>
<sequence length="176" mass="19710">MLMMVTCMRGTSVNQHKINDSPKHLSKKVDGADCTTTTVSNRACHAGHCHNSTTYIHGCDTYDQQWDNLTVNYNIHNTTGWSNTTCNLYASWNIDTNDLCGYANLTFTSCTNGDCRNGTIEINACLTPDYKINNLNSASNSLELAINDGLGDFFGIPCVNLLYDNFRRQRFHNSIY</sequence>
<dbReference type="Proteomes" id="UP000663868">
    <property type="component" value="Unassembled WGS sequence"/>
</dbReference>